<comment type="caution">
    <text evidence="1">The sequence shown here is derived from an EMBL/GenBank/DDBJ whole genome shotgun (WGS) entry which is preliminary data.</text>
</comment>
<evidence type="ECO:0000313" key="2">
    <source>
        <dbReference type="Proteomes" id="UP000310039"/>
    </source>
</evidence>
<dbReference type="AlphaFoldDB" id="A0A4S9Y2T3"/>
<dbReference type="Proteomes" id="UP000310039">
    <property type="component" value="Unassembled WGS sequence"/>
</dbReference>
<organism evidence="1 2">
    <name type="scientific">Aureobasidium pullulans</name>
    <name type="common">Black yeast</name>
    <name type="synonym">Pullularia pullulans</name>
    <dbReference type="NCBI Taxonomy" id="5580"/>
    <lineage>
        <taxon>Eukaryota</taxon>
        <taxon>Fungi</taxon>
        <taxon>Dikarya</taxon>
        <taxon>Ascomycota</taxon>
        <taxon>Pezizomycotina</taxon>
        <taxon>Dothideomycetes</taxon>
        <taxon>Dothideomycetidae</taxon>
        <taxon>Dothideales</taxon>
        <taxon>Saccotheciaceae</taxon>
        <taxon>Aureobasidium</taxon>
    </lineage>
</organism>
<name>A0A4S9Y2T3_AURPU</name>
<proteinExistence type="predicted"/>
<sequence length="238" mass="27485">MLNWYLLNVIDLFEENGDRVALADGQKAMLHIFARLRKIRIKSEWKRSKRIRKMDEEEMSTSMEEWLTARLRPGEPGSILTASAASSTRSSPSSMSSFHTIYIFCIFTFCVIECEIQVDDHNAELKEHYKKKYGGFLGLPMTLAYHDPLRFEFAHREHGEPTWSRFPEECTSSPEIDDRGNSMLMETCTSNYTKRSFSVEICDAVKKEIRECRMEEASYFSRDGLGVLKTTVGMPFGE</sequence>
<gene>
    <name evidence="1" type="ORF">D6C84_01904</name>
</gene>
<reference evidence="1 2" key="1">
    <citation type="submission" date="2018-10" db="EMBL/GenBank/DDBJ databases">
        <title>Fifty Aureobasidium pullulans genomes reveal a recombining polyextremotolerant generalist.</title>
        <authorList>
            <person name="Gostincar C."/>
            <person name="Turk M."/>
            <person name="Zajc J."/>
            <person name="Gunde-Cimerman N."/>
        </authorList>
    </citation>
    <scope>NUCLEOTIDE SEQUENCE [LARGE SCALE GENOMIC DNA]</scope>
    <source>
        <strain evidence="1 2">EXF-3403</strain>
    </source>
</reference>
<evidence type="ECO:0000313" key="1">
    <source>
        <dbReference type="EMBL" id="THZ87168.1"/>
    </source>
</evidence>
<protein>
    <submittedName>
        <fullName evidence="1">Uncharacterized protein</fullName>
    </submittedName>
</protein>
<dbReference type="EMBL" id="QZBT01000016">
    <property type="protein sequence ID" value="THZ87168.1"/>
    <property type="molecule type" value="Genomic_DNA"/>
</dbReference>
<accession>A0A4S9Y2T3</accession>